<reference evidence="2" key="1">
    <citation type="submission" date="2011-12" db="EMBL/GenBank/DDBJ databases">
        <title>The complete genome of chromosome of Sulfobacillus acidophilus DSM 10332.</title>
        <authorList>
            <person name="Lucas S."/>
            <person name="Han J."/>
            <person name="Lapidus A."/>
            <person name="Bruce D."/>
            <person name="Goodwin L."/>
            <person name="Pitluck S."/>
            <person name="Peters L."/>
            <person name="Kyrpides N."/>
            <person name="Mavromatis K."/>
            <person name="Ivanova N."/>
            <person name="Mikhailova N."/>
            <person name="Chertkov O."/>
            <person name="Saunders E."/>
            <person name="Detter J.C."/>
            <person name="Tapia R."/>
            <person name="Han C."/>
            <person name="Land M."/>
            <person name="Hauser L."/>
            <person name="Markowitz V."/>
            <person name="Cheng J.-F."/>
            <person name="Hugenholtz P."/>
            <person name="Woyke T."/>
            <person name="Wu D."/>
            <person name="Pukall R."/>
            <person name="Gehrich-Schroeter G."/>
            <person name="Schneider S."/>
            <person name="Klenk H.-P."/>
            <person name="Eisen J.A."/>
        </authorList>
    </citation>
    <scope>NUCLEOTIDE SEQUENCE [LARGE SCALE GENOMIC DNA]</scope>
    <source>
        <strain evidence="2">ATCC 700253 / DSM 10332 / NAL</strain>
    </source>
</reference>
<dbReference type="STRING" id="679936.Sulac_1102"/>
<gene>
    <name evidence="1" type="ordered locus">Sulac_1102</name>
</gene>
<evidence type="ECO:0000313" key="1">
    <source>
        <dbReference type="EMBL" id="AEW04602.1"/>
    </source>
</evidence>
<proteinExistence type="predicted"/>
<dbReference type="EMBL" id="CP003179">
    <property type="protein sequence ID" value="AEW04602.1"/>
    <property type="molecule type" value="Genomic_DNA"/>
</dbReference>
<sequence>MVDWDALSQVLAVNVSTLQEQAIRILIETELARLDHEEIELIQKYHMLSAVDLEQAMQSRIVPEHPGWEDLIHWEAIEDRRKALKELLRNMSVMNSL</sequence>
<reference evidence="1 2" key="2">
    <citation type="journal article" date="2012" name="Stand. Genomic Sci.">
        <title>Complete genome sequence of the moderately thermophilic mineral-sulfide-oxidizing firmicute Sulfobacillus acidophilus type strain (NAL(T)).</title>
        <authorList>
            <person name="Anderson I."/>
            <person name="Chertkov O."/>
            <person name="Chen A."/>
            <person name="Saunders E."/>
            <person name="Lapidus A."/>
            <person name="Nolan M."/>
            <person name="Lucas S."/>
            <person name="Hammon N."/>
            <person name="Deshpande S."/>
            <person name="Cheng J.F."/>
            <person name="Han C."/>
            <person name="Tapia R."/>
            <person name="Goodwin L.A."/>
            <person name="Pitluck S."/>
            <person name="Liolios K."/>
            <person name="Pagani I."/>
            <person name="Ivanova N."/>
            <person name="Mikhailova N."/>
            <person name="Pati A."/>
            <person name="Palaniappan K."/>
            <person name="Land M."/>
            <person name="Pan C."/>
            <person name="Rohde M."/>
            <person name="Pukall R."/>
            <person name="Goker M."/>
            <person name="Detter J.C."/>
            <person name="Woyke T."/>
            <person name="Bristow J."/>
            <person name="Eisen J.A."/>
            <person name="Markowitz V."/>
            <person name="Hugenholtz P."/>
            <person name="Kyrpides N.C."/>
            <person name="Klenk H.P."/>
            <person name="Mavromatis K."/>
        </authorList>
    </citation>
    <scope>NUCLEOTIDE SEQUENCE [LARGE SCALE GENOMIC DNA]</scope>
    <source>
        <strain evidence="2">ATCC 700253 / DSM 10332 / NAL</strain>
    </source>
</reference>
<dbReference type="AlphaFoldDB" id="G8TU11"/>
<accession>G8TU11</accession>
<dbReference type="Proteomes" id="UP000005439">
    <property type="component" value="Chromosome"/>
</dbReference>
<organism evidence="1 2">
    <name type="scientific">Sulfobacillus acidophilus (strain ATCC 700253 / DSM 10332 / NAL)</name>
    <dbReference type="NCBI Taxonomy" id="679936"/>
    <lineage>
        <taxon>Bacteria</taxon>
        <taxon>Bacillati</taxon>
        <taxon>Bacillota</taxon>
        <taxon>Clostridia</taxon>
        <taxon>Eubacteriales</taxon>
        <taxon>Clostridiales Family XVII. Incertae Sedis</taxon>
        <taxon>Sulfobacillus</taxon>
    </lineage>
</organism>
<keyword evidence="2" id="KW-1185">Reference proteome</keyword>
<dbReference type="PATRIC" id="fig|679936.5.peg.1161"/>
<name>G8TU11_SULAD</name>
<dbReference type="HOGENOM" id="CLU_181373_0_0_9"/>
<dbReference type="KEGG" id="sap:Sulac_1102"/>
<protein>
    <submittedName>
        <fullName evidence="1">Uncharacterized protein</fullName>
    </submittedName>
</protein>
<evidence type="ECO:0000313" key="2">
    <source>
        <dbReference type="Proteomes" id="UP000005439"/>
    </source>
</evidence>